<accession>A0ABW7H6Z0</accession>
<dbReference type="EMBL" id="JBIGIC010000001">
    <property type="protein sequence ID" value="MFG6485317.1"/>
    <property type="molecule type" value="Genomic_DNA"/>
</dbReference>
<keyword evidence="3" id="KW-1185">Reference proteome</keyword>
<evidence type="ECO:0000313" key="2">
    <source>
        <dbReference type="EMBL" id="MFG6485317.1"/>
    </source>
</evidence>
<evidence type="ECO:0000313" key="3">
    <source>
        <dbReference type="Proteomes" id="UP001606134"/>
    </source>
</evidence>
<name>A0ABW7H6Z0_9BURK</name>
<keyword evidence="1" id="KW-0732">Signal</keyword>
<organism evidence="2 3">
    <name type="scientific">Pelomonas candidula</name>
    <dbReference type="NCBI Taxonomy" id="3299025"/>
    <lineage>
        <taxon>Bacteria</taxon>
        <taxon>Pseudomonadati</taxon>
        <taxon>Pseudomonadota</taxon>
        <taxon>Betaproteobacteria</taxon>
        <taxon>Burkholderiales</taxon>
        <taxon>Sphaerotilaceae</taxon>
        <taxon>Roseateles</taxon>
    </lineage>
</organism>
<dbReference type="PROSITE" id="PS51257">
    <property type="entry name" value="PROKAR_LIPOPROTEIN"/>
    <property type="match status" value="1"/>
</dbReference>
<evidence type="ECO:0008006" key="4">
    <source>
        <dbReference type="Google" id="ProtNLM"/>
    </source>
</evidence>
<dbReference type="RefSeq" id="WP_394405857.1">
    <property type="nucleotide sequence ID" value="NZ_JBIGIC010000001.1"/>
</dbReference>
<comment type="caution">
    <text evidence="2">The sequence shown here is derived from an EMBL/GenBank/DDBJ whole genome shotgun (WGS) entry which is preliminary data.</text>
</comment>
<gene>
    <name evidence="2" type="ORF">ACG04R_01465</name>
</gene>
<feature type="chain" id="PRO_5045380694" description="Lipoprotein" evidence="1">
    <location>
        <begin position="22"/>
        <end position="236"/>
    </location>
</feature>
<sequence length="236" mass="25341">MRLHIMPAVLTSLAFVLGGCAVVPPQQQSVPLPASALRADAGRVGVAMSVVPRADTVFPGAGHGLCLASAAYRHSLLTNHVHVLSPRDMPVLKERAASLVAARGATPVLLADALDLETLPDFGGVMAGTPGVARKDFRSFKELQRLDKLLVIQIDSLGVARGYGADCVADAEPRAVFDGAAYLVDLKTNALQWYHPVHVAREIDGNWDAWPKYPHLDTAFFQALQQGKDELLRPLQ</sequence>
<dbReference type="Proteomes" id="UP001606134">
    <property type="component" value="Unassembled WGS sequence"/>
</dbReference>
<evidence type="ECO:0000256" key="1">
    <source>
        <dbReference type="SAM" id="SignalP"/>
    </source>
</evidence>
<reference evidence="2 3" key="1">
    <citation type="submission" date="2024-08" db="EMBL/GenBank/DDBJ databases">
        <authorList>
            <person name="Lu H."/>
        </authorList>
    </citation>
    <scope>NUCLEOTIDE SEQUENCE [LARGE SCALE GENOMIC DNA]</scope>
    <source>
        <strain evidence="2 3">BYS78W</strain>
    </source>
</reference>
<feature type="signal peptide" evidence="1">
    <location>
        <begin position="1"/>
        <end position="21"/>
    </location>
</feature>
<proteinExistence type="predicted"/>
<protein>
    <recommendedName>
        <fullName evidence="4">Lipoprotein</fullName>
    </recommendedName>
</protein>